<organism evidence="2">
    <name type="scientific">marine sediment metagenome</name>
    <dbReference type="NCBI Taxonomy" id="412755"/>
    <lineage>
        <taxon>unclassified sequences</taxon>
        <taxon>metagenomes</taxon>
        <taxon>ecological metagenomes</taxon>
    </lineage>
</organism>
<sequence length="44" mass="4671">MNTDEIIQKSISGAKWTVILSIVAMPLGYAINIILGQISPEALG</sequence>
<accession>X0ZYF2</accession>
<keyword evidence="1" id="KW-0812">Transmembrane</keyword>
<keyword evidence="1" id="KW-1133">Transmembrane helix</keyword>
<protein>
    <submittedName>
        <fullName evidence="2">Uncharacterized protein</fullName>
    </submittedName>
</protein>
<reference evidence="2" key="1">
    <citation type="journal article" date="2014" name="Front. Microbiol.">
        <title>High frequency of phylogenetically diverse reductive dehalogenase-homologous genes in deep subseafloor sedimentary metagenomes.</title>
        <authorList>
            <person name="Kawai M."/>
            <person name="Futagami T."/>
            <person name="Toyoda A."/>
            <person name="Takaki Y."/>
            <person name="Nishi S."/>
            <person name="Hori S."/>
            <person name="Arai W."/>
            <person name="Tsubouchi T."/>
            <person name="Morono Y."/>
            <person name="Uchiyama I."/>
            <person name="Ito T."/>
            <person name="Fujiyama A."/>
            <person name="Inagaki F."/>
            <person name="Takami H."/>
        </authorList>
    </citation>
    <scope>NUCLEOTIDE SEQUENCE</scope>
    <source>
        <strain evidence="2">Expedition CK06-06</strain>
    </source>
</reference>
<feature type="non-terminal residue" evidence="2">
    <location>
        <position position="44"/>
    </location>
</feature>
<dbReference type="AlphaFoldDB" id="X0ZYF2"/>
<proteinExistence type="predicted"/>
<keyword evidence="1" id="KW-0472">Membrane</keyword>
<feature type="transmembrane region" description="Helical" evidence="1">
    <location>
        <begin position="16"/>
        <end position="38"/>
    </location>
</feature>
<evidence type="ECO:0000256" key="1">
    <source>
        <dbReference type="SAM" id="Phobius"/>
    </source>
</evidence>
<comment type="caution">
    <text evidence="2">The sequence shown here is derived from an EMBL/GenBank/DDBJ whole genome shotgun (WGS) entry which is preliminary data.</text>
</comment>
<evidence type="ECO:0000313" key="2">
    <source>
        <dbReference type="EMBL" id="GAG62927.1"/>
    </source>
</evidence>
<dbReference type="EMBL" id="BART01001132">
    <property type="protein sequence ID" value="GAG62927.1"/>
    <property type="molecule type" value="Genomic_DNA"/>
</dbReference>
<name>X0ZYF2_9ZZZZ</name>
<gene>
    <name evidence="2" type="ORF">S01H4_04278</name>
</gene>